<dbReference type="AlphaFoldDB" id="A0A812XX21"/>
<organism evidence="1 2">
    <name type="scientific">Symbiodinium pilosum</name>
    <name type="common">Dinoflagellate</name>
    <dbReference type="NCBI Taxonomy" id="2952"/>
    <lineage>
        <taxon>Eukaryota</taxon>
        <taxon>Sar</taxon>
        <taxon>Alveolata</taxon>
        <taxon>Dinophyceae</taxon>
        <taxon>Suessiales</taxon>
        <taxon>Symbiodiniaceae</taxon>
        <taxon>Symbiodinium</taxon>
    </lineage>
</organism>
<sequence>MTYSKRLDAGKGACLVDAMPCVMHGQSCSIKKKPIFDVSGLPCPDMSTAGKRQKRAGPTNAVYIAHGRWTTDSETPLILVECTKEDLDMGMMEDTHPDHDFYQLYSEPANVGFSGLARYRTWAIGAHRKHTTCLFDPFDLQERLTAAFQKHVKAQVADFLVGSKFEIQMEASSLALRRGIPFRQGQGDLRYLLSTREEDTRQKLDAKYIQRFGSLPALNSNLVYFLGDSAEYCSWSAHSDKIPTYRLNSRNSLCWLPTQKRWLTQKERLCSMAFPSVPEIANAMDVPLLGATDIQRAADLCGNSMHFTTCGIMQLISLSCFGPRGKGQGLGAGIVA</sequence>
<name>A0A812XX21_SYMPI</name>
<evidence type="ECO:0000313" key="2">
    <source>
        <dbReference type="Proteomes" id="UP000649617"/>
    </source>
</evidence>
<reference evidence="1" key="1">
    <citation type="submission" date="2021-02" db="EMBL/GenBank/DDBJ databases">
        <authorList>
            <person name="Dougan E. K."/>
            <person name="Rhodes N."/>
            <person name="Thang M."/>
            <person name="Chan C."/>
        </authorList>
    </citation>
    <scope>NUCLEOTIDE SEQUENCE</scope>
</reference>
<comment type="caution">
    <text evidence="1">The sequence shown here is derived from an EMBL/GenBank/DDBJ whole genome shotgun (WGS) entry which is preliminary data.</text>
</comment>
<keyword evidence="2" id="KW-1185">Reference proteome</keyword>
<dbReference type="InterPro" id="IPR029063">
    <property type="entry name" value="SAM-dependent_MTases_sf"/>
</dbReference>
<dbReference type="EMBL" id="CAJNIZ010047181">
    <property type="protein sequence ID" value="CAE7763713.1"/>
    <property type="molecule type" value="Genomic_DNA"/>
</dbReference>
<proteinExistence type="predicted"/>
<gene>
    <name evidence="1" type="ORF">SPIL2461_LOCUS22338</name>
</gene>
<protein>
    <submittedName>
        <fullName evidence="1">Uncharacterized protein</fullName>
    </submittedName>
</protein>
<accession>A0A812XX21</accession>
<dbReference type="Proteomes" id="UP000649617">
    <property type="component" value="Unassembled WGS sequence"/>
</dbReference>
<dbReference type="OrthoDB" id="407164at2759"/>
<dbReference type="SUPFAM" id="SSF53335">
    <property type="entry name" value="S-adenosyl-L-methionine-dependent methyltransferases"/>
    <property type="match status" value="1"/>
</dbReference>
<evidence type="ECO:0000313" key="1">
    <source>
        <dbReference type="EMBL" id="CAE7763713.1"/>
    </source>
</evidence>